<sequence length="1613" mass="180843">MEAPWSNCIPAKAPQCDFHAPSRLICDLNSSPPREGNAPSVIDSWQFIPETADKLKEGNHQLSETIKDAPAESLARESNRQGDTVPSAEEASQNHVHLKTPKRKKHRPKVIVEGKSKRAKQTEAQEKAHVKESTVAKRKHVRRKGPKESATEQADDAGKTSDLQNQAGTKSRRRALNFDLEQNVKSNATAEQEKTNSAYLQFSSSAHAQTSENLTAASLIHGATTTPQTHQEEVSDIQNHPVAGQVDAPRAEPRPAQALPALDMVEAEFSAVGRKDKQPEDWRGRERRDPLRVNSLSDLINRNVPALHTKQEVRQVNLEGEKYLNGISRYQQALELAPSNFPCNLQARGLKRCYDQNNEQAFPPSQSHMGIPSVQQLLQITSYHQNNRSVGSECSNAMIKKNKTKKGLDTLTDDIPSRVARVDDSSRQEIARLSYPVETRMPLPTGDVQNVSALDSIYRRVRDRFNSCSPESYFSSNFASNKSESAASAQQQAYLQWKEVARRSLDVSTVSFAAVQTRKIQVTSGNSSSSRSKEKSKGQQKSLSAEASGPQKGSSSQMKDWNPLDQIIHQLGHLNLNGEGSGPENNALVLYKEYGTIIPYEGLDLRKRKPRPKVDLDSETKRIWNLLMGKESEGPQHDVEKEKWWQEEREVFRGRADSFIARMHLIQGDRRFSRWKGSVVDSVIGVFLTQNVSDHLSSSAFMSLIARFPPGSKRNSQTPEKLNADLLIKEPVTHMLNPEGTLVLQDNIEQISSKIFLESWNARESAGMEKGQTHSSEEEMMLSLESFDCSITEGYGGVRSFSGSNSESEDIANHLKPEETCSLLGASLQKEKFMYGHEQSNCCKYDHQGLILGRVKSTSRYSWNSSPINSGNHAVPLSPSLSIESLMQLKESNVPRVQYNILGDESMSSWLTMSQSVDAEMQSKAPVGQGVLPGSKGKQIMTDHQTNFDATICPHSSILGHAPAISQSSLIQHFHEHENSTSQETSCSRNAGGFLKPIAREPDSRHHVSSTLVKRVNGCKVPEVDRLSHSQDTPVETNAAEGLSSLEESKEIQTPAKAKRGKAVENRKIDWDYLRREVQVNCEKRERTKDSMDSIDYEALRQASINEISDTIRERGMNNMLAERIKGFLDRLVQEHGSIDLEWLRDVSPDKAKDYLLSIRGLGLKSVECVRLLTLHNLAFPVDTNVGRIAVRLGWVPLQPLPESLQLHLLELYPVLESVQKYLWPRLCKLDQPTLYELHYQLITFGKVFCTKSRPNCNGCPMRGECRHFASAFTSARLALPAPEDKSLVPSMATPGENASSTVATQMLLPPAQNQSYNTLSVTNDCQPIIEEPATPEEERAVALDRDIEDLFVEDDDEIPTIKLNIKEFTDNLQSFMQQNNMELQEADMSKALVALNPEAASIPARKLKNVSRLRTEHQVYELPDDHPLLDGLEKREEDDPSPYLLAIWTPGETPNTVQQPQEQCKLQNTGSLCNEPTCSSCNSLREADSQTVRGTLLIPCRTAMRGSFPLNGTYFQVNEMFADHESSIKPLFVPRDSIWNLRRRTVYFGTSVTAIFRGLSTEEVQYCFWRGFVCVRGFERETRAPRPLVARLHFTARKEKGHDKRQDKQRKE</sequence>
<reference evidence="2" key="1">
    <citation type="journal article" date="2023" name="Front. Plant Sci.">
        <title>Chromosomal-level genome assembly of Melastoma candidum provides insights into trichome evolution.</title>
        <authorList>
            <person name="Zhong Y."/>
            <person name="Wu W."/>
            <person name="Sun C."/>
            <person name="Zou P."/>
            <person name="Liu Y."/>
            <person name="Dai S."/>
            <person name="Zhou R."/>
        </authorList>
    </citation>
    <scope>NUCLEOTIDE SEQUENCE [LARGE SCALE GENOMIC DNA]</scope>
</reference>
<evidence type="ECO:0000313" key="1">
    <source>
        <dbReference type="EMBL" id="KAI4370696.1"/>
    </source>
</evidence>
<keyword evidence="2" id="KW-1185">Reference proteome</keyword>
<dbReference type="Proteomes" id="UP001057402">
    <property type="component" value="Chromosome 5"/>
</dbReference>
<name>A0ACB9QUU8_9MYRT</name>
<gene>
    <name evidence="1" type="ORF">MLD38_019017</name>
</gene>
<organism evidence="1 2">
    <name type="scientific">Melastoma candidum</name>
    <dbReference type="NCBI Taxonomy" id="119954"/>
    <lineage>
        <taxon>Eukaryota</taxon>
        <taxon>Viridiplantae</taxon>
        <taxon>Streptophyta</taxon>
        <taxon>Embryophyta</taxon>
        <taxon>Tracheophyta</taxon>
        <taxon>Spermatophyta</taxon>
        <taxon>Magnoliopsida</taxon>
        <taxon>eudicotyledons</taxon>
        <taxon>Gunneridae</taxon>
        <taxon>Pentapetalae</taxon>
        <taxon>rosids</taxon>
        <taxon>malvids</taxon>
        <taxon>Myrtales</taxon>
        <taxon>Melastomataceae</taxon>
        <taxon>Melastomatoideae</taxon>
        <taxon>Melastomateae</taxon>
        <taxon>Melastoma</taxon>
    </lineage>
</organism>
<protein>
    <submittedName>
        <fullName evidence="1">Uncharacterized protein</fullName>
    </submittedName>
</protein>
<comment type="caution">
    <text evidence="1">The sequence shown here is derived from an EMBL/GenBank/DDBJ whole genome shotgun (WGS) entry which is preliminary data.</text>
</comment>
<proteinExistence type="predicted"/>
<dbReference type="EMBL" id="CM042884">
    <property type="protein sequence ID" value="KAI4370696.1"/>
    <property type="molecule type" value="Genomic_DNA"/>
</dbReference>
<accession>A0ACB9QUU8</accession>
<evidence type="ECO:0000313" key="2">
    <source>
        <dbReference type="Proteomes" id="UP001057402"/>
    </source>
</evidence>